<dbReference type="Gene3D" id="1.25.40.10">
    <property type="entry name" value="Tetratricopeptide repeat domain"/>
    <property type="match status" value="1"/>
</dbReference>
<dbReference type="InterPro" id="IPR011990">
    <property type="entry name" value="TPR-like_helical_dom_sf"/>
</dbReference>
<keyword evidence="2" id="KW-1185">Reference proteome</keyword>
<gene>
    <name evidence="1" type="ORF">PCOR1329_LOCUS7733</name>
</gene>
<evidence type="ECO:0000313" key="2">
    <source>
        <dbReference type="Proteomes" id="UP001189429"/>
    </source>
</evidence>
<proteinExistence type="predicted"/>
<organism evidence="1 2">
    <name type="scientific">Prorocentrum cordatum</name>
    <dbReference type="NCBI Taxonomy" id="2364126"/>
    <lineage>
        <taxon>Eukaryota</taxon>
        <taxon>Sar</taxon>
        <taxon>Alveolata</taxon>
        <taxon>Dinophyceae</taxon>
        <taxon>Prorocentrales</taxon>
        <taxon>Prorocentraceae</taxon>
        <taxon>Prorocentrum</taxon>
    </lineage>
</organism>
<reference evidence="1" key="1">
    <citation type="submission" date="2023-10" db="EMBL/GenBank/DDBJ databases">
        <authorList>
            <person name="Chen Y."/>
            <person name="Shah S."/>
            <person name="Dougan E. K."/>
            <person name="Thang M."/>
            <person name="Chan C."/>
        </authorList>
    </citation>
    <scope>NUCLEOTIDE SEQUENCE [LARGE SCALE GENOMIC DNA]</scope>
</reference>
<name>A0ABN9Q4N5_9DINO</name>
<sequence>MIWVIRQTGFALAPSPDCPRLPDGACQIGARLASTTQISACEKSEQWQQALSLLGGMVKTRLEPTVIRDRAGMRACEKRQQRQRVLSLLSRMLARRNLSPIPSSAALG</sequence>
<comment type="caution">
    <text evidence="1">The sequence shown here is derived from an EMBL/GenBank/DDBJ whole genome shotgun (WGS) entry which is preliminary data.</text>
</comment>
<protein>
    <submittedName>
        <fullName evidence="1">Uncharacterized protein</fullName>
    </submittedName>
</protein>
<dbReference type="Proteomes" id="UP001189429">
    <property type="component" value="Unassembled WGS sequence"/>
</dbReference>
<dbReference type="EMBL" id="CAUYUJ010002107">
    <property type="protein sequence ID" value="CAK0799205.1"/>
    <property type="molecule type" value="Genomic_DNA"/>
</dbReference>
<evidence type="ECO:0000313" key="1">
    <source>
        <dbReference type="EMBL" id="CAK0799205.1"/>
    </source>
</evidence>
<accession>A0ABN9Q4N5</accession>